<dbReference type="AlphaFoldDB" id="A0A2M8GG62"/>
<accession>A0A2M8GG62</accession>
<comment type="caution">
    <text evidence="1">The sequence shown here is derived from an EMBL/GenBank/DDBJ whole genome shotgun (WGS) entry which is preliminary data.</text>
</comment>
<dbReference type="InterPro" id="IPR014942">
    <property type="entry name" value="AbiEii"/>
</dbReference>
<gene>
    <name evidence="1" type="ORF">CO010_02690</name>
</gene>
<dbReference type="Gene3D" id="3.10.450.620">
    <property type="entry name" value="JHP933, nucleotidyltransferase-like core domain"/>
    <property type="match status" value="1"/>
</dbReference>
<name>A0A2M8GG62_9BACT</name>
<dbReference type="Pfam" id="PF08843">
    <property type="entry name" value="AbiEii"/>
    <property type="match status" value="1"/>
</dbReference>
<evidence type="ECO:0008006" key="3">
    <source>
        <dbReference type="Google" id="ProtNLM"/>
    </source>
</evidence>
<dbReference type="Proteomes" id="UP000230384">
    <property type="component" value="Unassembled WGS sequence"/>
</dbReference>
<dbReference type="EMBL" id="PFQN01000043">
    <property type="protein sequence ID" value="PJC76349.1"/>
    <property type="molecule type" value="Genomic_DNA"/>
</dbReference>
<evidence type="ECO:0000313" key="1">
    <source>
        <dbReference type="EMBL" id="PJC76349.1"/>
    </source>
</evidence>
<protein>
    <recommendedName>
        <fullName evidence="3">Nucleotidyl transferase AbiEii/AbiGii toxin family protein</fullName>
    </recommendedName>
</protein>
<proteinExistence type="predicted"/>
<sequence length="182" mass="21555">MKSILTEFQKEVLDVLSKNKFITDNFYLSGGTALSEFYFQHRLSEDLDFFSANEIDYQMLASYIKPIFKKIGVNVVDYQQGITAKIFFLKKGKTEKLKTDFNFWAFERTKKDKKYNDLEIDNLFDIAVNKIDTILSREKARDFIDLYLILKNTKEFNFEDILKGLRIKYDWVADPLYLGTRL</sequence>
<organism evidence="1 2">
    <name type="scientific">Candidatus Shapirobacteria bacterium CG_4_8_14_3_um_filter_39_11</name>
    <dbReference type="NCBI Taxonomy" id="1974875"/>
    <lineage>
        <taxon>Bacteria</taxon>
        <taxon>Candidatus Shapironibacteriota</taxon>
    </lineage>
</organism>
<feature type="non-terminal residue" evidence="1">
    <location>
        <position position="182"/>
    </location>
</feature>
<evidence type="ECO:0000313" key="2">
    <source>
        <dbReference type="Proteomes" id="UP000230384"/>
    </source>
</evidence>
<reference evidence="2" key="1">
    <citation type="submission" date="2017-09" db="EMBL/GenBank/DDBJ databases">
        <title>Depth-based differentiation of microbial function through sediment-hosted aquifers and enrichment of novel symbionts in the deep terrestrial subsurface.</title>
        <authorList>
            <person name="Probst A.J."/>
            <person name="Ladd B."/>
            <person name="Jarett J.K."/>
            <person name="Geller-Mcgrath D.E."/>
            <person name="Sieber C.M.K."/>
            <person name="Emerson J.B."/>
            <person name="Anantharaman K."/>
            <person name="Thomas B.C."/>
            <person name="Malmstrom R."/>
            <person name="Stieglmeier M."/>
            <person name="Klingl A."/>
            <person name="Woyke T."/>
            <person name="Ryan C.M."/>
            <person name="Banfield J.F."/>
        </authorList>
    </citation>
    <scope>NUCLEOTIDE SEQUENCE [LARGE SCALE GENOMIC DNA]</scope>
</reference>